<dbReference type="SUPFAM" id="SSF51161">
    <property type="entry name" value="Trimeric LpxA-like enzymes"/>
    <property type="match status" value="1"/>
</dbReference>
<dbReference type="Proteomes" id="UP000198943">
    <property type="component" value="Unassembled WGS sequence"/>
</dbReference>
<evidence type="ECO:0000313" key="1">
    <source>
        <dbReference type="EMBL" id="SDC34210.1"/>
    </source>
</evidence>
<protein>
    <submittedName>
        <fullName evidence="1">Uncharacterized protein</fullName>
    </submittedName>
</protein>
<dbReference type="AlphaFoldDB" id="A0A1G6KT08"/>
<evidence type="ECO:0000313" key="2">
    <source>
        <dbReference type="Proteomes" id="UP000198943"/>
    </source>
</evidence>
<dbReference type="EMBL" id="FMYW01000005">
    <property type="protein sequence ID" value="SDC34210.1"/>
    <property type="molecule type" value="Genomic_DNA"/>
</dbReference>
<dbReference type="OrthoDB" id="9823342at2"/>
<gene>
    <name evidence="1" type="ORF">SAMN04487864_10591</name>
</gene>
<name>A0A1G6KT08_9FIRM</name>
<reference evidence="2" key="1">
    <citation type="submission" date="2016-10" db="EMBL/GenBank/DDBJ databases">
        <authorList>
            <person name="Varghese N."/>
            <person name="Submissions S."/>
        </authorList>
    </citation>
    <scope>NUCLEOTIDE SEQUENCE [LARGE SCALE GENOMIC DNA]</scope>
    <source>
        <strain evidence="2">DSM 11005</strain>
    </source>
</reference>
<proteinExistence type="predicted"/>
<organism evidence="1 2">
    <name type="scientific">Succiniclasticum ruminis</name>
    <dbReference type="NCBI Taxonomy" id="40841"/>
    <lineage>
        <taxon>Bacteria</taxon>
        <taxon>Bacillati</taxon>
        <taxon>Bacillota</taxon>
        <taxon>Negativicutes</taxon>
        <taxon>Acidaminococcales</taxon>
        <taxon>Acidaminococcaceae</taxon>
        <taxon>Succiniclasticum</taxon>
    </lineage>
</organism>
<sequence>MLPLLLFLMVCSGLALCYGRSVLRETETDREFMCRKQLEIIAQSFVSVALQQENETELADAVYKLPSLQPGNDEVQVSVSVNRVSDLGLRFLKVDVSDSLLNSFILRQCVLLLPEDLHQQFVSSPVVVLSSDVQERSEEKNTSTITSKSDGVAFPQFSVEEIAIWTSTDLPSASELQRDGLNGWIYCSKGISLTEGLNVNGDGILAFAEDAAIGDNTVFTGRIIILANRDLRIGNRVKLEKALILCQGNLTVGSDSIINGAVMVQKNAKVDSKSKITADREVLEPFKSMVSY</sequence>
<dbReference type="Gene3D" id="2.160.10.10">
    <property type="entry name" value="Hexapeptide repeat proteins"/>
    <property type="match status" value="1"/>
</dbReference>
<accession>A0A1G6KT08</accession>
<keyword evidence="2" id="KW-1185">Reference proteome</keyword>
<dbReference type="InterPro" id="IPR011004">
    <property type="entry name" value="Trimer_LpxA-like_sf"/>
</dbReference>